<dbReference type="InterPro" id="IPR024047">
    <property type="entry name" value="MM3350-like_sf"/>
</dbReference>
<dbReference type="InterPro" id="IPR012912">
    <property type="entry name" value="Plasmid_pRiA4b_Orf3-like"/>
</dbReference>
<dbReference type="PANTHER" id="PTHR41878:SF1">
    <property type="entry name" value="TNPR PROTEIN"/>
    <property type="match status" value="1"/>
</dbReference>
<feature type="region of interest" description="Disordered" evidence="1">
    <location>
        <begin position="62"/>
        <end position="82"/>
    </location>
</feature>
<keyword evidence="4" id="KW-1185">Reference proteome</keyword>
<reference evidence="4" key="1">
    <citation type="journal article" date="2019" name="Int. J. Syst. Evol. Microbiol.">
        <title>The Global Catalogue of Microorganisms (GCM) 10K type strain sequencing project: providing services to taxonomists for standard genome sequencing and annotation.</title>
        <authorList>
            <consortium name="The Broad Institute Genomics Platform"/>
            <consortium name="The Broad Institute Genome Sequencing Center for Infectious Disease"/>
            <person name="Wu L."/>
            <person name="Ma J."/>
        </authorList>
    </citation>
    <scope>NUCLEOTIDE SEQUENCE [LARGE SCALE GENOMIC DNA]</scope>
    <source>
        <strain evidence="4">ICMP 6774ER</strain>
    </source>
</reference>
<evidence type="ECO:0000313" key="3">
    <source>
        <dbReference type="EMBL" id="MFD1935591.1"/>
    </source>
</evidence>
<accession>A0ABW4T444</accession>
<evidence type="ECO:0000256" key="1">
    <source>
        <dbReference type="SAM" id="MobiDB-lite"/>
    </source>
</evidence>
<evidence type="ECO:0000259" key="2">
    <source>
        <dbReference type="Pfam" id="PF07929"/>
    </source>
</evidence>
<dbReference type="EMBL" id="JBHUFV010000044">
    <property type="protein sequence ID" value="MFD1935591.1"/>
    <property type="molecule type" value="Genomic_DNA"/>
</dbReference>
<protein>
    <submittedName>
        <fullName evidence="3">Plasmid pRiA4b ORF-3 family protein</fullName>
    </submittedName>
</protein>
<feature type="domain" description="Plasmid pRiA4b Orf3-like" evidence="2">
    <location>
        <begin position="13"/>
        <end position="63"/>
    </location>
</feature>
<gene>
    <name evidence="3" type="ORF">ACFSKW_29390</name>
</gene>
<organism evidence="3 4">
    <name type="scientific">Nonomuraea mangrovi</name>
    <dbReference type="NCBI Taxonomy" id="2316207"/>
    <lineage>
        <taxon>Bacteria</taxon>
        <taxon>Bacillati</taxon>
        <taxon>Actinomycetota</taxon>
        <taxon>Actinomycetes</taxon>
        <taxon>Streptosporangiales</taxon>
        <taxon>Streptosporangiaceae</taxon>
        <taxon>Nonomuraea</taxon>
    </lineage>
</organism>
<dbReference type="Gene3D" id="3.10.290.30">
    <property type="entry name" value="MM3350-like"/>
    <property type="match status" value="1"/>
</dbReference>
<dbReference type="Pfam" id="PF07929">
    <property type="entry name" value="PRiA4_ORF3"/>
    <property type="match status" value="1"/>
</dbReference>
<name>A0ABW4T444_9ACTN</name>
<dbReference type="RefSeq" id="WP_379575712.1">
    <property type="nucleotide sequence ID" value="NZ_JBHUFV010000044.1"/>
</dbReference>
<dbReference type="PANTHER" id="PTHR41878">
    <property type="entry name" value="LEXA REPRESSOR-RELATED"/>
    <property type="match status" value="1"/>
</dbReference>
<dbReference type="SUPFAM" id="SSF159941">
    <property type="entry name" value="MM3350-like"/>
    <property type="match status" value="1"/>
</dbReference>
<proteinExistence type="predicted"/>
<evidence type="ECO:0000313" key="4">
    <source>
        <dbReference type="Proteomes" id="UP001597368"/>
    </source>
</evidence>
<comment type="caution">
    <text evidence="3">The sequence shown here is derived from an EMBL/GenBank/DDBJ whole genome shotgun (WGS) entry which is preliminary data.</text>
</comment>
<sequence length="82" mass="9092">MSAVVNTVTVGTVHQLKVTLRGVRPPVWRRVHVPSTANLAELHEAIQVVFGWQQHHLHVFRGDRTGAHRPPGPLLGSAEQRP</sequence>
<dbReference type="Proteomes" id="UP001597368">
    <property type="component" value="Unassembled WGS sequence"/>
</dbReference>